<keyword evidence="4" id="KW-1185">Reference proteome</keyword>
<sequence length="147" mass="16182">MTTQRRREPEDVAGHRAQRDGDAPGPAGCGVRRPHSPAAEVTAGIARLEGYLLVQRARTEAAEAGTAFARRFAWLGPHEQAEIARAFEREYLSVRRRMLRATVARADELRDEYSRRYTFLRRRLVAAVLGLTAAASVVLAVAARGTG</sequence>
<protein>
    <submittedName>
        <fullName evidence="3">Uncharacterized protein</fullName>
    </submittedName>
</protein>
<feature type="transmembrane region" description="Helical" evidence="2">
    <location>
        <begin position="124"/>
        <end position="143"/>
    </location>
</feature>
<feature type="compositionally biased region" description="Basic and acidic residues" evidence="1">
    <location>
        <begin position="1"/>
        <end position="22"/>
    </location>
</feature>
<name>A0ABW7UAX8_9ACTN</name>
<evidence type="ECO:0000256" key="2">
    <source>
        <dbReference type="SAM" id="Phobius"/>
    </source>
</evidence>
<proteinExistence type="predicted"/>
<dbReference type="RefSeq" id="WP_398710601.1">
    <property type="nucleotide sequence ID" value="NZ_JBIRUI010000008.1"/>
</dbReference>
<dbReference type="EMBL" id="JBIRUI010000008">
    <property type="protein sequence ID" value="MFI1715903.1"/>
    <property type="molecule type" value="Genomic_DNA"/>
</dbReference>
<evidence type="ECO:0000313" key="4">
    <source>
        <dbReference type="Proteomes" id="UP001611339"/>
    </source>
</evidence>
<gene>
    <name evidence="3" type="ORF">ACH407_20305</name>
</gene>
<comment type="caution">
    <text evidence="3">The sequence shown here is derived from an EMBL/GenBank/DDBJ whole genome shotgun (WGS) entry which is preliminary data.</text>
</comment>
<evidence type="ECO:0000256" key="1">
    <source>
        <dbReference type="SAM" id="MobiDB-lite"/>
    </source>
</evidence>
<feature type="region of interest" description="Disordered" evidence="1">
    <location>
        <begin position="1"/>
        <end position="32"/>
    </location>
</feature>
<organism evidence="3 4">
    <name type="scientific">Streptomyces litmocidini</name>
    <dbReference type="NCBI Taxonomy" id="67318"/>
    <lineage>
        <taxon>Bacteria</taxon>
        <taxon>Bacillati</taxon>
        <taxon>Actinomycetota</taxon>
        <taxon>Actinomycetes</taxon>
        <taxon>Kitasatosporales</taxon>
        <taxon>Streptomycetaceae</taxon>
        <taxon>Streptomyces</taxon>
    </lineage>
</organism>
<keyword evidence="2" id="KW-1133">Transmembrane helix</keyword>
<dbReference type="Proteomes" id="UP001611339">
    <property type="component" value="Unassembled WGS sequence"/>
</dbReference>
<keyword evidence="2" id="KW-0472">Membrane</keyword>
<accession>A0ABW7UAX8</accession>
<reference evidence="3 4" key="1">
    <citation type="submission" date="2024-10" db="EMBL/GenBank/DDBJ databases">
        <title>The Natural Products Discovery Center: Release of the First 8490 Sequenced Strains for Exploring Actinobacteria Biosynthetic Diversity.</title>
        <authorList>
            <person name="Kalkreuter E."/>
            <person name="Kautsar S.A."/>
            <person name="Yang D."/>
            <person name="Bader C.D."/>
            <person name="Teijaro C.N."/>
            <person name="Fluegel L."/>
            <person name="Davis C.M."/>
            <person name="Simpson J.R."/>
            <person name="Lauterbach L."/>
            <person name="Steele A.D."/>
            <person name="Gui C."/>
            <person name="Meng S."/>
            <person name="Li G."/>
            <person name="Viehrig K."/>
            <person name="Ye F."/>
            <person name="Su P."/>
            <person name="Kiefer A.F."/>
            <person name="Nichols A."/>
            <person name="Cepeda A.J."/>
            <person name="Yan W."/>
            <person name="Fan B."/>
            <person name="Jiang Y."/>
            <person name="Adhikari A."/>
            <person name="Zheng C.-J."/>
            <person name="Schuster L."/>
            <person name="Cowan T.M."/>
            <person name="Smanski M.J."/>
            <person name="Chevrette M.G."/>
            <person name="De Carvalho L.P.S."/>
            <person name="Shen B."/>
        </authorList>
    </citation>
    <scope>NUCLEOTIDE SEQUENCE [LARGE SCALE GENOMIC DNA]</scope>
    <source>
        <strain evidence="3 4">NPDC020602</strain>
    </source>
</reference>
<evidence type="ECO:0000313" key="3">
    <source>
        <dbReference type="EMBL" id="MFI1715903.1"/>
    </source>
</evidence>
<keyword evidence="2" id="KW-0812">Transmembrane</keyword>